<feature type="transmembrane region" description="Helical" evidence="6">
    <location>
        <begin position="382"/>
        <end position="409"/>
    </location>
</feature>
<dbReference type="Pfam" id="PF12704">
    <property type="entry name" value="MacB_PCD"/>
    <property type="match status" value="2"/>
</dbReference>
<evidence type="ECO:0000256" key="1">
    <source>
        <dbReference type="ARBA" id="ARBA00004651"/>
    </source>
</evidence>
<feature type="domain" description="MacB-like periplasmic core" evidence="8">
    <location>
        <begin position="20"/>
        <end position="236"/>
    </location>
</feature>
<protein>
    <submittedName>
        <fullName evidence="9">ABC transporter permease</fullName>
    </submittedName>
</protein>
<dbReference type="InterPro" id="IPR050250">
    <property type="entry name" value="Macrolide_Exporter_MacB"/>
</dbReference>
<keyword evidence="5 6" id="KW-0472">Membrane</keyword>
<reference evidence="9" key="1">
    <citation type="journal article" date="2014" name="Int. J. Syst. Evol. Microbiol.">
        <title>Complete genome sequence of Corynebacterium casei LMG S-19264T (=DSM 44701T), isolated from a smear-ripened cheese.</title>
        <authorList>
            <consortium name="US DOE Joint Genome Institute (JGI-PGF)"/>
            <person name="Walter F."/>
            <person name="Albersmeier A."/>
            <person name="Kalinowski J."/>
            <person name="Ruckert C."/>
        </authorList>
    </citation>
    <scope>NUCLEOTIDE SEQUENCE</scope>
    <source>
        <strain evidence="9">CGMCC 1.15448</strain>
    </source>
</reference>
<evidence type="ECO:0000256" key="3">
    <source>
        <dbReference type="ARBA" id="ARBA00022692"/>
    </source>
</evidence>
<comment type="subcellular location">
    <subcellularLocation>
        <location evidence="1">Cell membrane</location>
        <topology evidence="1">Multi-pass membrane protein</topology>
    </subcellularLocation>
</comment>
<dbReference type="AlphaFoldDB" id="A0A8J2XU60"/>
<keyword evidence="2" id="KW-1003">Cell membrane</keyword>
<evidence type="ECO:0000256" key="4">
    <source>
        <dbReference type="ARBA" id="ARBA00022989"/>
    </source>
</evidence>
<feature type="transmembrane region" description="Helical" evidence="6">
    <location>
        <begin position="677"/>
        <end position="701"/>
    </location>
</feature>
<feature type="transmembrane region" description="Helical" evidence="6">
    <location>
        <begin position="339"/>
        <end position="362"/>
    </location>
</feature>
<feature type="domain" description="MacB-like periplasmic core" evidence="8">
    <location>
        <begin position="490"/>
        <end position="613"/>
    </location>
</feature>
<name>A0A8J2XU60_9BACT</name>
<dbReference type="Pfam" id="PF02687">
    <property type="entry name" value="FtsX"/>
    <property type="match status" value="2"/>
</dbReference>
<evidence type="ECO:0000256" key="2">
    <source>
        <dbReference type="ARBA" id="ARBA00022475"/>
    </source>
</evidence>
<keyword evidence="10" id="KW-1185">Reference proteome</keyword>
<dbReference type="GO" id="GO:0022857">
    <property type="term" value="F:transmembrane transporter activity"/>
    <property type="evidence" value="ECO:0007669"/>
    <property type="project" value="TreeGrafter"/>
</dbReference>
<dbReference type="RefSeq" id="WP_188937646.1">
    <property type="nucleotide sequence ID" value="NZ_BMJC01000007.1"/>
</dbReference>
<evidence type="ECO:0000259" key="8">
    <source>
        <dbReference type="Pfam" id="PF12704"/>
    </source>
</evidence>
<feature type="domain" description="ABC3 transporter permease C-terminal" evidence="7">
    <location>
        <begin position="680"/>
        <end position="791"/>
    </location>
</feature>
<keyword evidence="4 6" id="KW-1133">Transmembrane helix</keyword>
<dbReference type="InterPro" id="IPR003838">
    <property type="entry name" value="ABC3_permease_C"/>
</dbReference>
<feature type="transmembrane region" description="Helical" evidence="6">
    <location>
        <begin position="21"/>
        <end position="41"/>
    </location>
</feature>
<feature type="domain" description="ABC3 transporter permease C-terminal" evidence="7">
    <location>
        <begin position="294"/>
        <end position="406"/>
    </location>
</feature>
<feature type="transmembrane region" description="Helical" evidence="6">
    <location>
        <begin position="729"/>
        <end position="748"/>
    </location>
</feature>
<comment type="caution">
    <text evidence="9">The sequence shown here is derived from an EMBL/GenBank/DDBJ whole genome shotgun (WGS) entry which is preliminary data.</text>
</comment>
<reference evidence="9" key="2">
    <citation type="submission" date="2020-09" db="EMBL/GenBank/DDBJ databases">
        <authorList>
            <person name="Sun Q."/>
            <person name="Zhou Y."/>
        </authorList>
    </citation>
    <scope>NUCLEOTIDE SEQUENCE</scope>
    <source>
        <strain evidence="9">CGMCC 1.15448</strain>
    </source>
</reference>
<evidence type="ECO:0000256" key="6">
    <source>
        <dbReference type="SAM" id="Phobius"/>
    </source>
</evidence>
<organism evidence="9 10">
    <name type="scientific">Puia dinghuensis</name>
    <dbReference type="NCBI Taxonomy" id="1792502"/>
    <lineage>
        <taxon>Bacteria</taxon>
        <taxon>Pseudomonadati</taxon>
        <taxon>Bacteroidota</taxon>
        <taxon>Chitinophagia</taxon>
        <taxon>Chitinophagales</taxon>
        <taxon>Chitinophagaceae</taxon>
        <taxon>Puia</taxon>
    </lineage>
</organism>
<dbReference type="GO" id="GO:0005886">
    <property type="term" value="C:plasma membrane"/>
    <property type="evidence" value="ECO:0007669"/>
    <property type="project" value="UniProtKB-SubCell"/>
</dbReference>
<dbReference type="Proteomes" id="UP000607559">
    <property type="component" value="Unassembled WGS sequence"/>
</dbReference>
<dbReference type="InterPro" id="IPR025857">
    <property type="entry name" value="MacB_PCD"/>
</dbReference>
<dbReference type="PANTHER" id="PTHR30572">
    <property type="entry name" value="MEMBRANE COMPONENT OF TRANSPORTER-RELATED"/>
    <property type="match status" value="1"/>
</dbReference>
<evidence type="ECO:0000313" key="9">
    <source>
        <dbReference type="EMBL" id="GGB23134.1"/>
    </source>
</evidence>
<feature type="transmembrane region" description="Helical" evidence="6">
    <location>
        <begin position="764"/>
        <end position="783"/>
    </location>
</feature>
<accession>A0A8J2XU60</accession>
<feature type="transmembrane region" description="Helical" evidence="6">
    <location>
        <begin position="288"/>
        <end position="310"/>
    </location>
</feature>
<feature type="transmembrane region" description="Helical" evidence="6">
    <location>
        <begin position="430"/>
        <end position="451"/>
    </location>
</feature>
<keyword evidence="3 6" id="KW-0812">Transmembrane</keyword>
<dbReference type="EMBL" id="BMJC01000007">
    <property type="protein sequence ID" value="GGB23134.1"/>
    <property type="molecule type" value="Genomic_DNA"/>
</dbReference>
<evidence type="ECO:0000259" key="7">
    <source>
        <dbReference type="Pfam" id="PF02687"/>
    </source>
</evidence>
<gene>
    <name evidence="9" type="ORF">GCM10011511_53810</name>
</gene>
<dbReference type="PANTHER" id="PTHR30572:SF18">
    <property type="entry name" value="ABC-TYPE MACROLIDE FAMILY EXPORT SYSTEM PERMEASE COMPONENT 2"/>
    <property type="match status" value="1"/>
</dbReference>
<evidence type="ECO:0000313" key="10">
    <source>
        <dbReference type="Proteomes" id="UP000607559"/>
    </source>
</evidence>
<sequence length="800" mass="87771">MPTIHTKLAFRQLTKNRTFTLLNILGLTLGLATFLLIVLYVTDELGFDRFNTNADRIVRLNTDIYSDGKLSQMADAAPPVAPTLIRDYPEVEAAARCLPENGIRFRLGSQDVTENHVATVDPAFFSIFTLPALDGDAAKGLQQPRTAVLTATAAQRYFNTTHAVGRTLTRLDDTLRYKVVAVIADLPAQASFHYDIFLSIIGNGMENNNSFFAIVPMATFVLLKPGANRAAFDKHLSTLMRHYADQYAAIEDDNKGNFYIHINEIPLTDIHLRSHRTDELATGSDSQYVYIFSAIAVFVLLIAGINFMNLSTARSANRAREVGVRKVLGSARGQLIGQFLIESLLLTAAAALIAISLVWLVLPWFNDLTGKNIALDAATLRWLLPALAGIIVTLGGFSGAYPAFFLSAFRPVQVLKGRLALGGKGGGLRSALVVGQFTVSIFLIVGTLAVYRQLHFIQHRDPGFDRSQVLIIKDIDGIANPAVLKQQMLRLPGVSAATLTDFLPAVGNRWHNWGNVKGNPRGMQTELWVVDEDYIPTMGMHVVGGRNFSHAMSTDSNAIIINETAARKFGIEKDPLGKIIHYESYWHHPADFTVIGIIRDFNFTSIRSAITPLVLVDRPGDNSAGLNIRMAADHIPDVLARVKATWSAFAPQKPFHYSFLDEDFDSLYRAEQRMGSVVIVLTTLAIFIACLGLFGLAAYGAEQRAKEIGIRKILGAGIPSIITLLSKDFARLIALAIVIATPLAWWSMHRWLDNFAYRTTLSPWLFAAAAGIVISIAALTTLFQSLKAAVVNPVDALRSE</sequence>
<proteinExistence type="predicted"/>
<evidence type="ECO:0000256" key="5">
    <source>
        <dbReference type="ARBA" id="ARBA00023136"/>
    </source>
</evidence>